<sequence>MICPFDPGWLLPLWFLYLTRVPRFTHVEAIPVRNTSCYQKFEQGDIINAKADGNQKPYCGHNVGWFLAVRTNKLFHLQCAPNNDRLSEATAQIIDVTKQNIFNDKIKCDIWKKSATTGNNAYLIAKKLAGNRLPYDVNTCNAQHYVEYLAYGQPKKRPGDFCPVFQSLTANTNVNGRNFRLAGEKESFNWPQRGSQGILNRSNSETRSFPRTPYSANPRRSPPRNGTKMQTSRRHSHHGGGEGGGSRGVGSGTTTPGTATGAGGVGATTAGGTWGSGGGGDENEQTGRRRSSAATRSQPIWSRVFSGVKERFYPFSPVSASTRFSAPTPQFVPSPAPHGPSGPGAWTPRPQFVPPLAPHVSSGTGAWPALYP</sequence>
<organism evidence="3 4">
    <name type="scientific">Bemisia tabaci</name>
    <name type="common">Sweetpotato whitefly</name>
    <name type="synonym">Aleurodes tabaci</name>
    <dbReference type="NCBI Taxonomy" id="7038"/>
    <lineage>
        <taxon>Eukaryota</taxon>
        <taxon>Metazoa</taxon>
        <taxon>Ecdysozoa</taxon>
        <taxon>Arthropoda</taxon>
        <taxon>Hexapoda</taxon>
        <taxon>Insecta</taxon>
        <taxon>Pterygota</taxon>
        <taxon>Neoptera</taxon>
        <taxon>Paraneoptera</taxon>
        <taxon>Hemiptera</taxon>
        <taxon>Sternorrhyncha</taxon>
        <taxon>Aleyrodoidea</taxon>
        <taxon>Aleyrodidae</taxon>
        <taxon>Aleyrodinae</taxon>
        <taxon>Bemisia</taxon>
    </lineage>
</organism>
<feature type="compositionally biased region" description="Pro residues" evidence="1">
    <location>
        <begin position="330"/>
        <end position="340"/>
    </location>
</feature>
<feature type="region of interest" description="Disordered" evidence="1">
    <location>
        <begin position="329"/>
        <end position="372"/>
    </location>
</feature>
<dbReference type="EMBL" id="OU963866">
    <property type="protein sequence ID" value="CAH0389686.1"/>
    <property type="molecule type" value="Genomic_DNA"/>
</dbReference>
<keyword evidence="2" id="KW-0732">Signal</keyword>
<name>A0A9P0AE75_BEMTA</name>
<reference evidence="3" key="1">
    <citation type="submission" date="2021-12" db="EMBL/GenBank/DDBJ databases">
        <authorList>
            <person name="King R."/>
        </authorList>
    </citation>
    <scope>NUCLEOTIDE SEQUENCE</scope>
</reference>
<proteinExistence type="predicted"/>
<feature type="region of interest" description="Disordered" evidence="1">
    <location>
        <begin position="185"/>
        <end position="297"/>
    </location>
</feature>
<feature type="chain" id="PRO_5040396609" evidence="2">
    <location>
        <begin position="30"/>
        <end position="372"/>
    </location>
</feature>
<feature type="compositionally biased region" description="Gly residues" evidence="1">
    <location>
        <begin position="241"/>
        <end position="251"/>
    </location>
</feature>
<feature type="signal peptide" evidence="2">
    <location>
        <begin position="1"/>
        <end position="29"/>
    </location>
</feature>
<evidence type="ECO:0000256" key="2">
    <source>
        <dbReference type="SAM" id="SignalP"/>
    </source>
</evidence>
<protein>
    <submittedName>
        <fullName evidence="3">Uncharacterized protein</fullName>
    </submittedName>
</protein>
<accession>A0A9P0AE75</accession>
<keyword evidence="4" id="KW-1185">Reference proteome</keyword>
<evidence type="ECO:0000313" key="3">
    <source>
        <dbReference type="EMBL" id="CAH0389686.1"/>
    </source>
</evidence>
<feature type="compositionally biased region" description="Polar residues" evidence="1">
    <location>
        <begin position="189"/>
        <end position="209"/>
    </location>
</feature>
<gene>
    <name evidence="3" type="ORF">BEMITA_LOCUS8493</name>
</gene>
<evidence type="ECO:0000313" key="4">
    <source>
        <dbReference type="Proteomes" id="UP001152759"/>
    </source>
</evidence>
<dbReference type="Proteomes" id="UP001152759">
    <property type="component" value="Chromosome 5"/>
</dbReference>
<evidence type="ECO:0000256" key="1">
    <source>
        <dbReference type="SAM" id="MobiDB-lite"/>
    </source>
</evidence>
<dbReference type="AlphaFoldDB" id="A0A9P0AE75"/>